<evidence type="ECO:0000313" key="3">
    <source>
        <dbReference type="Proteomes" id="UP001066276"/>
    </source>
</evidence>
<sequence length="225" mass="24834">MKSQIHNKKEGSLNELFNKTPTMRLSPVEPQATEDGVLVDQGTQGDGEASLTRSFMEQLFGSLHEDFVTLKQEIAAELRVLDGDKAEYVILRTKQKFYAGGNKAGHLLARQVQAVGRRVAELQLPDGTRTCHEEHILHQLERFYSDLYTAEELGEEVVEGYLNSVPLTRIPPAASELIQAGKAPSADGFGAEFYMSFGAQLAPVLAQLYNTLSTASPLLPTNWAW</sequence>
<protein>
    <submittedName>
        <fullName evidence="2">Uncharacterized protein</fullName>
    </submittedName>
</protein>
<dbReference type="AlphaFoldDB" id="A0AAV7QX26"/>
<dbReference type="EMBL" id="JANPWB010000010">
    <property type="protein sequence ID" value="KAJ1143771.1"/>
    <property type="molecule type" value="Genomic_DNA"/>
</dbReference>
<feature type="region of interest" description="Disordered" evidence="1">
    <location>
        <begin position="26"/>
        <end position="45"/>
    </location>
</feature>
<keyword evidence="3" id="KW-1185">Reference proteome</keyword>
<organism evidence="2 3">
    <name type="scientific">Pleurodeles waltl</name>
    <name type="common">Iberian ribbed newt</name>
    <dbReference type="NCBI Taxonomy" id="8319"/>
    <lineage>
        <taxon>Eukaryota</taxon>
        <taxon>Metazoa</taxon>
        <taxon>Chordata</taxon>
        <taxon>Craniata</taxon>
        <taxon>Vertebrata</taxon>
        <taxon>Euteleostomi</taxon>
        <taxon>Amphibia</taxon>
        <taxon>Batrachia</taxon>
        <taxon>Caudata</taxon>
        <taxon>Salamandroidea</taxon>
        <taxon>Salamandridae</taxon>
        <taxon>Pleurodelinae</taxon>
        <taxon>Pleurodeles</taxon>
    </lineage>
</organism>
<feature type="region of interest" description="Disordered" evidence="1">
    <location>
        <begin position="1"/>
        <end position="20"/>
    </location>
</feature>
<dbReference type="Proteomes" id="UP001066276">
    <property type="component" value="Chromosome 6"/>
</dbReference>
<comment type="caution">
    <text evidence="2">The sequence shown here is derived from an EMBL/GenBank/DDBJ whole genome shotgun (WGS) entry which is preliminary data.</text>
</comment>
<evidence type="ECO:0000256" key="1">
    <source>
        <dbReference type="SAM" id="MobiDB-lite"/>
    </source>
</evidence>
<reference evidence="2" key="1">
    <citation type="journal article" date="2022" name="bioRxiv">
        <title>Sequencing and chromosome-scale assembly of the giantPleurodeles waltlgenome.</title>
        <authorList>
            <person name="Brown T."/>
            <person name="Elewa A."/>
            <person name="Iarovenko S."/>
            <person name="Subramanian E."/>
            <person name="Araus A.J."/>
            <person name="Petzold A."/>
            <person name="Susuki M."/>
            <person name="Suzuki K.-i.T."/>
            <person name="Hayashi T."/>
            <person name="Toyoda A."/>
            <person name="Oliveira C."/>
            <person name="Osipova E."/>
            <person name="Leigh N.D."/>
            <person name="Simon A."/>
            <person name="Yun M.H."/>
        </authorList>
    </citation>
    <scope>NUCLEOTIDE SEQUENCE</scope>
    <source>
        <strain evidence="2">20211129_DDA</strain>
        <tissue evidence="2">Liver</tissue>
    </source>
</reference>
<proteinExistence type="predicted"/>
<gene>
    <name evidence="2" type="ORF">NDU88_010075</name>
</gene>
<accession>A0AAV7QX26</accession>
<evidence type="ECO:0000313" key="2">
    <source>
        <dbReference type="EMBL" id="KAJ1143771.1"/>
    </source>
</evidence>
<name>A0AAV7QX26_PLEWA</name>